<sequence length="381" mass="43107">MTTIKTKYLILFWILALIIFTFYCIIRLYLLREKYSDVLPIASYVSGIQNIKNITDIPGCKNVYDDNYAVQTLGYRNCNDAYFNYLSKNLDVNNNYGQPKTLAQICPVSAKTPEYSKCLKSLINKYADGANALDSISTDMNTSINNRLQNRSNVMNSIDLALNPVLYSKDQNDFKTNMIISNALPNYPQERLGLVNNYYNDKYGDSLMFEGFNPNVSTYIVDPALEEKFFGIYKPINGQFLSFDNLSITLGYDITTESTAMDTSRRSSQTALNQVRAINLTITNPSTTDSTNDLQVIYTISNLDNYKGQPNAIKLVLQKQNVVLQPNDSVVVQQLLSVLGINAPSQIILVYNEYISTENIKHISYKLLNDNLDTIIVLEKI</sequence>
<organism evidence="2">
    <name type="scientific">viral metagenome</name>
    <dbReference type="NCBI Taxonomy" id="1070528"/>
    <lineage>
        <taxon>unclassified sequences</taxon>
        <taxon>metagenomes</taxon>
        <taxon>organismal metagenomes</taxon>
    </lineage>
</organism>
<feature type="transmembrane region" description="Helical" evidence="1">
    <location>
        <begin position="9"/>
        <end position="30"/>
    </location>
</feature>
<evidence type="ECO:0000313" key="2">
    <source>
        <dbReference type="EMBL" id="QHT34002.1"/>
    </source>
</evidence>
<proteinExistence type="predicted"/>
<evidence type="ECO:0000256" key="1">
    <source>
        <dbReference type="SAM" id="Phobius"/>
    </source>
</evidence>
<keyword evidence="1" id="KW-1133">Transmembrane helix</keyword>
<reference evidence="2" key="1">
    <citation type="journal article" date="2020" name="Nature">
        <title>Giant virus diversity and host interactions through global metagenomics.</title>
        <authorList>
            <person name="Schulz F."/>
            <person name="Roux S."/>
            <person name="Paez-Espino D."/>
            <person name="Jungbluth S."/>
            <person name="Walsh D.A."/>
            <person name="Denef V.J."/>
            <person name="McMahon K.D."/>
            <person name="Konstantinidis K.T."/>
            <person name="Eloe-Fadrosh E.A."/>
            <person name="Kyrpides N.C."/>
            <person name="Woyke T."/>
        </authorList>
    </citation>
    <scope>NUCLEOTIDE SEQUENCE</scope>
    <source>
        <strain evidence="2">GVMAG-M-3300009161-52</strain>
    </source>
</reference>
<accession>A0A6C0EYZ3</accession>
<protein>
    <submittedName>
        <fullName evidence="2">Uncharacterized protein</fullName>
    </submittedName>
</protein>
<dbReference type="EMBL" id="MN738982">
    <property type="protein sequence ID" value="QHT34002.1"/>
    <property type="molecule type" value="Genomic_DNA"/>
</dbReference>
<keyword evidence="1" id="KW-0812">Transmembrane</keyword>
<dbReference type="AlphaFoldDB" id="A0A6C0EYZ3"/>
<name>A0A6C0EYZ3_9ZZZZ</name>
<keyword evidence="1" id="KW-0472">Membrane</keyword>